<name>A0AAW0CDW9_9AGAR</name>
<evidence type="ECO:0000313" key="1">
    <source>
        <dbReference type="EMBL" id="KAK7037053.1"/>
    </source>
</evidence>
<proteinExistence type="predicted"/>
<sequence length="64" mass="7040">MPRSSFSFKLQSTARLKTLALISVYSPPNPDLLAKSFHTVAECDYFGDDNLQVIQVPQIRAGVG</sequence>
<reference evidence="1 2" key="1">
    <citation type="journal article" date="2024" name="J Genomics">
        <title>Draft genome sequencing and assembly of Favolaschia claudopus CIRM-BRFM 2984 isolated from oak limbs.</title>
        <authorList>
            <person name="Navarro D."/>
            <person name="Drula E."/>
            <person name="Chaduli D."/>
            <person name="Cazenave R."/>
            <person name="Ahrendt S."/>
            <person name="Wang J."/>
            <person name="Lipzen A."/>
            <person name="Daum C."/>
            <person name="Barry K."/>
            <person name="Grigoriev I.V."/>
            <person name="Favel A."/>
            <person name="Rosso M.N."/>
            <person name="Martin F."/>
        </authorList>
    </citation>
    <scope>NUCLEOTIDE SEQUENCE [LARGE SCALE GENOMIC DNA]</scope>
    <source>
        <strain evidence="1 2">CIRM-BRFM 2984</strain>
    </source>
</reference>
<dbReference type="AlphaFoldDB" id="A0AAW0CDW9"/>
<comment type="caution">
    <text evidence="1">The sequence shown here is derived from an EMBL/GenBank/DDBJ whole genome shotgun (WGS) entry which is preliminary data.</text>
</comment>
<protein>
    <submittedName>
        <fullName evidence="1">Uncharacterized protein</fullName>
    </submittedName>
</protein>
<accession>A0AAW0CDW9</accession>
<dbReference type="Proteomes" id="UP001362999">
    <property type="component" value="Unassembled WGS sequence"/>
</dbReference>
<organism evidence="1 2">
    <name type="scientific">Favolaschia claudopus</name>
    <dbReference type="NCBI Taxonomy" id="2862362"/>
    <lineage>
        <taxon>Eukaryota</taxon>
        <taxon>Fungi</taxon>
        <taxon>Dikarya</taxon>
        <taxon>Basidiomycota</taxon>
        <taxon>Agaricomycotina</taxon>
        <taxon>Agaricomycetes</taxon>
        <taxon>Agaricomycetidae</taxon>
        <taxon>Agaricales</taxon>
        <taxon>Marasmiineae</taxon>
        <taxon>Mycenaceae</taxon>
        <taxon>Favolaschia</taxon>
    </lineage>
</organism>
<dbReference type="EMBL" id="JAWWNJ010000018">
    <property type="protein sequence ID" value="KAK7037053.1"/>
    <property type="molecule type" value="Genomic_DNA"/>
</dbReference>
<evidence type="ECO:0000313" key="2">
    <source>
        <dbReference type="Proteomes" id="UP001362999"/>
    </source>
</evidence>
<keyword evidence="2" id="KW-1185">Reference proteome</keyword>
<gene>
    <name evidence="1" type="ORF">R3P38DRAFT_2517049</name>
</gene>